<dbReference type="EMBL" id="FRFC01000003">
    <property type="protein sequence ID" value="SHO44883.1"/>
    <property type="molecule type" value="Genomic_DNA"/>
</dbReference>
<protein>
    <submittedName>
        <fullName evidence="1">Uncharacterized protein</fullName>
    </submittedName>
</protein>
<accession>A0A2H1EGP3</accession>
<name>A0A2H1EGP3_9ARCH</name>
<dbReference type="Proteomes" id="UP000232412">
    <property type="component" value="Unassembled WGS sequence"/>
</dbReference>
<reference evidence="2" key="1">
    <citation type="submission" date="2016-12" db="EMBL/GenBank/DDBJ databases">
        <authorList>
            <person name="Herbold C."/>
        </authorList>
    </citation>
    <scope>NUCLEOTIDE SEQUENCE [LARGE SCALE GENOMIC DNA]</scope>
</reference>
<sequence length="85" mass="9894">MDDILLSGLSHTFDPNELYNRVVHYYIDKKGYSKEQANSIARKVVEREKNRHTCKNVKCGHGLDDHIRHSETCLVVDCECRKFVS</sequence>
<evidence type="ECO:0000313" key="1">
    <source>
        <dbReference type="EMBL" id="SHO44883.1"/>
    </source>
</evidence>
<keyword evidence="2" id="KW-1185">Reference proteome</keyword>
<proteinExistence type="predicted"/>
<evidence type="ECO:0000313" key="2">
    <source>
        <dbReference type="Proteomes" id="UP000232412"/>
    </source>
</evidence>
<dbReference type="AlphaFoldDB" id="A0A2H1EGP3"/>
<gene>
    <name evidence="1" type="ORF">NSIN_20467</name>
</gene>
<organism evidence="1 2">
    <name type="scientific">Nitrosotalea sinensis</name>
    <dbReference type="NCBI Taxonomy" id="1499975"/>
    <lineage>
        <taxon>Archaea</taxon>
        <taxon>Nitrososphaerota</taxon>
        <taxon>Nitrososphaeria</taxon>
        <taxon>Nitrosotaleales</taxon>
        <taxon>Nitrosotaleaceae</taxon>
        <taxon>Nitrosotalea</taxon>
    </lineage>
</organism>